<dbReference type="HOGENOM" id="CLU_756994_0_0_1"/>
<dbReference type="GO" id="GO:0031418">
    <property type="term" value="F:L-ascorbic acid binding"/>
    <property type="evidence" value="ECO:0007669"/>
    <property type="project" value="InterPro"/>
</dbReference>
<dbReference type="STRING" id="135651.G0PKI3"/>
<evidence type="ECO:0000313" key="3">
    <source>
        <dbReference type="EMBL" id="EGT32227.1"/>
    </source>
</evidence>
<dbReference type="InterPro" id="IPR019601">
    <property type="entry name" value="Oxoglutarate/Fe-dep_Oase_C"/>
</dbReference>
<dbReference type="EMBL" id="GL380870">
    <property type="protein sequence ID" value="EGT32227.1"/>
    <property type="molecule type" value="Genomic_DNA"/>
</dbReference>
<evidence type="ECO:0000313" key="4">
    <source>
        <dbReference type="Proteomes" id="UP000008068"/>
    </source>
</evidence>
<evidence type="ECO:0000259" key="2">
    <source>
        <dbReference type="Pfam" id="PF10637"/>
    </source>
</evidence>
<name>G0PKI3_CAEBE</name>
<dbReference type="Proteomes" id="UP000008068">
    <property type="component" value="Unassembled WGS sequence"/>
</dbReference>
<dbReference type="PANTHER" id="PTHR12117:SF0">
    <property type="entry name" value="PROLYL 3-HYDROXYLASE OGFOD1"/>
    <property type="match status" value="1"/>
</dbReference>
<accession>G0PKI3</accession>
<dbReference type="GO" id="GO:0005506">
    <property type="term" value="F:iron ion binding"/>
    <property type="evidence" value="ECO:0007669"/>
    <property type="project" value="InterPro"/>
</dbReference>
<dbReference type="AlphaFoldDB" id="G0PKI3"/>
<dbReference type="GO" id="GO:0031543">
    <property type="term" value="F:peptidyl-proline dioxygenase activity"/>
    <property type="evidence" value="ECO:0007669"/>
    <property type="project" value="TreeGrafter"/>
</dbReference>
<gene>
    <name evidence="3" type="ORF">CAEBREN_29176</name>
</gene>
<dbReference type="GO" id="GO:0005737">
    <property type="term" value="C:cytoplasm"/>
    <property type="evidence" value="ECO:0007669"/>
    <property type="project" value="TreeGrafter"/>
</dbReference>
<feature type="domain" description="Oxoglutarate/iron-dependent oxygenase C-terminal degradation" evidence="2">
    <location>
        <begin position="204"/>
        <end position="365"/>
    </location>
</feature>
<dbReference type="InParanoid" id="G0PKI3"/>
<dbReference type="PANTHER" id="PTHR12117">
    <property type="entry name" value="HISTONE ACETYLTRANSFERASE COMPLEX"/>
    <property type="match status" value="1"/>
</dbReference>
<dbReference type="eggNOG" id="KOG3844">
    <property type="taxonomic scope" value="Eukaryota"/>
</dbReference>
<dbReference type="Gene3D" id="2.60.120.620">
    <property type="entry name" value="q2cbj1_9rhob like domain"/>
    <property type="match status" value="2"/>
</dbReference>
<feature type="compositionally biased region" description="Basic residues" evidence="1">
    <location>
        <begin position="14"/>
        <end position="23"/>
    </location>
</feature>
<feature type="compositionally biased region" description="Basic and acidic residues" evidence="1">
    <location>
        <begin position="1"/>
        <end position="11"/>
    </location>
</feature>
<reference evidence="4" key="1">
    <citation type="submission" date="2011-07" db="EMBL/GenBank/DDBJ databases">
        <authorList>
            <consortium name="Caenorhabditis brenneri Sequencing and Analysis Consortium"/>
            <person name="Wilson R.K."/>
        </authorList>
    </citation>
    <scope>NUCLEOTIDE SEQUENCE [LARGE SCALE GENOMIC DNA]</scope>
    <source>
        <strain evidence="4">PB2801</strain>
    </source>
</reference>
<dbReference type="OrthoDB" id="430522at2759"/>
<proteinExistence type="predicted"/>
<feature type="region of interest" description="Disordered" evidence="1">
    <location>
        <begin position="1"/>
        <end position="28"/>
    </location>
</feature>
<protein>
    <recommendedName>
        <fullName evidence="2">Oxoglutarate/iron-dependent oxygenase C-terminal degradation domain-containing protein</fullName>
    </recommendedName>
</protein>
<dbReference type="InterPro" id="IPR051842">
    <property type="entry name" value="uS12_prolyl_hydroxylase"/>
</dbReference>
<keyword evidence="4" id="KW-1185">Reference proteome</keyword>
<dbReference type="Pfam" id="PF10637">
    <property type="entry name" value="Ofd1_CTDD"/>
    <property type="match status" value="1"/>
</dbReference>
<sequence>MKRKTKEENGKPTKSPKPKKRKSVVMEPIHINPKYLKDTYESEFKKGFEKSKRPFPHWQLRNFVENSDNSVEKVEEELQNFEDWQRKENDLYSLYQTNDLKSIDPTVHPAIFSFRQFLYTEVKEWLQKVSGVELTEQILFSHIMTWLVSFLLPNFDCCFQIETRRFAFVYYLTAANWDSVVNGGDLQLFNHDISKRHVARLNEDKSDDLETTNRLIKCLKSTNFAKLAAKLTGVTVSGAETSVKVSRVEHGTYWVLGDEDAEQSTTDGYCLDVHLFVQKTAWEDEAGGELIYIAEEETEEVRILSVIFHVFHYRFQLLRISPSPNAASVVFREPGVISFLKYANCKASDPFFLLTVSFYNVKVVDD</sequence>
<dbReference type="GO" id="GO:0006449">
    <property type="term" value="P:regulation of translational termination"/>
    <property type="evidence" value="ECO:0007669"/>
    <property type="project" value="TreeGrafter"/>
</dbReference>
<organism evidence="4">
    <name type="scientific">Caenorhabditis brenneri</name>
    <name type="common">Nematode worm</name>
    <dbReference type="NCBI Taxonomy" id="135651"/>
    <lineage>
        <taxon>Eukaryota</taxon>
        <taxon>Metazoa</taxon>
        <taxon>Ecdysozoa</taxon>
        <taxon>Nematoda</taxon>
        <taxon>Chromadorea</taxon>
        <taxon>Rhabditida</taxon>
        <taxon>Rhabditina</taxon>
        <taxon>Rhabditomorpha</taxon>
        <taxon>Rhabditoidea</taxon>
        <taxon>Rhabditidae</taxon>
        <taxon>Peloderinae</taxon>
        <taxon>Caenorhabditis</taxon>
    </lineage>
</organism>
<evidence type="ECO:0000256" key="1">
    <source>
        <dbReference type="SAM" id="MobiDB-lite"/>
    </source>
</evidence>